<dbReference type="CDD" id="cd13399">
    <property type="entry name" value="Slt35-like"/>
    <property type="match status" value="1"/>
</dbReference>
<dbReference type="SUPFAM" id="SSF53955">
    <property type="entry name" value="Lysozyme-like"/>
    <property type="match status" value="1"/>
</dbReference>
<dbReference type="GO" id="GO:0009253">
    <property type="term" value="P:peptidoglycan catabolic process"/>
    <property type="evidence" value="ECO:0007669"/>
    <property type="project" value="TreeGrafter"/>
</dbReference>
<dbReference type="InterPro" id="IPR011970">
    <property type="entry name" value="MltB_2"/>
</dbReference>
<dbReference type="InterPro" id="IPR031304">
    <property type="entry name" value="SLT_2"/>
</dbReference>
<evidence type="ECO:0000259" key="1">
    <source>
        <dbReference type="Pfam" id="PF13406"/>
    </source>
</evidence>
<dbReference type="PANTHER" id="PTHR30163">
    <property type="entry name" value="MEMBRANE-BOUND LYTIC MUREIN TRANSGLYCOSYLASE B"/>
    <property type="match status" value="1"/>
</dbReference>
<dbReference type="InterPro" id="IPR043426">
    <property type="entry name" value="MltB-like"/>
</dbReference>
<feature type="domain" description="Transglycosylase SLT" evidence="1">
    <location>
        <begin position="37"/>
        <end position="325"/>
    </location>
</feature>
<evidence type="ECO:0000313" key="2">
    <source>
        <dbReference type="EMBL" id="ABS77833.1"/>
    </source>
</evidence>
<reference evidence="2 3" key="1">
    <citation type="journal article" date="2009" name="Infect. Immun.">
        <title>Comparative genomics reveal extensive transposon-mediated genomic plasticity and diversity among potential effector proteins within the genus Coxiella.</title>
        <authorList>
            <person name="Beare P.A."/>
            <person name="Unsworth N."/>
            <person name="Andoh M."/>
            <person name="Voth D.E."/>
            <person name="Omsland A."/>
            <person name="Gilk S.D."/>
            <person name="Williams K.P."/>
            <person name="Sobral B.W."/>
            <person name="Kupko J.J.III."/>
            <person name="Porcella S.F."/>
            <person name="Samuel J.E."/>
            <person name="Heinzen R.A."/>
        </authorList>
    </citation>
    <scope>NUCLEOTIDE SEQUENCE [LARGE SCALE GENOMIC DNA]</scope>
    <source>
        <strain evidence="2 3">Dugway 5J108-111</strain>
    </source>
</reference>
<dbReference type="HOGENOM" id="CLU_035402_0_1_6"/>
<dbReference type="GO" id="GO:0008933">
    <property type="term" value="F:peptidoglycan lytic transglycosylase activity"/>
    <property type="evidence" value="ECO:0007669"/>
    <property type="project" value="TreeGrafter"/>
</dbReference>
<name>A9KCL8_COXBN</name>
<dbReference type="CAZy" id="GH103">
    <property type="family name" value="Glycoside Hydrolase Family 103"/>
</dbReference>
<gene>
    <name evidence="2" type="ordered locus">CBUD_1149</name>
</gene>
<protein>
    <submittedName>
        <fullName evidence="2">Membrane-bound lytic murein transglycosylase B</fullName>
        <ecNumber evidence="2">3.2.1.-</ecNumber>
    </submittedName>
</protein>
<dbReference type="NCBIfam" id="TIGR02283">
    <property type="entry name" value="MltB_2"/>
    <property type="match status" value="1"/>
</dbReference>
<accession>A9KCL8</accession>
<dbReference type="Gene3D" id="1.10.530.10">
    <property type="match status" value="1"/>
</dbReference>
<keyword evidence="2" id="KW-0326">Glycosidase</keyword>
<dbReference type="Proteomes" id="UP000008555">
    <property type="component" value="Chromosome"/>
</dbReference>
<dbReference type="GO" id="GO:0016798">
    <property type="term" value="F:hydrolase activity, acting on glycosyl bonds"/>
    <property type="evidence" value="ECO:0007669"/>
    <property type="project" value="UniProtKB-KW"/>
</dbReference>
<evidence type="ECO:0000313" key="3">
    <source>
        <dbReference type="Proteomes" id="UP000008555"/>
    </source>
</evidence>
<dbReference type="InterPro" id="IPR023346">
    <property type="entry name" value="Lysozyme-like_dom_sf"/>
</dbReference>
<sequence length="333" mass="38433">MTKRKFILLSALIFFLSAWLLLDNSSARAVQQPSWAVWVKQLREEAISRGIRPEVFDRAFSTVKEPSRKVMHLERTQPERRITFLKYRSTRADPFRIRIGRAKYQKHHRILTEIGNKYGVNPCFIVSLWGMETSYGSYMGNFPVIQSLATLAYESQRKAFFRKQLFYALEILNGGHVTLQNFKGEWAGASGQPQFLPSSWHNYAVDYDGDGRKDIWNDLPDAFASIANYLAKHGWKAHQPWAIEVILPSGFDTRLVNGKIKKTIQEWQRMGIRTVGGRPWPHGNEEAELIRPDGGPNFLVFNNFNVLMKWNRSTYYAGTVGWMAEQICGRPIQ</sequence>
<dbReference type="KEGG" id="cbd:CBUD_1149"/>
<dbReference type="EC" id="3.2.1.-" evidence="2"/>
<dbReference type="EMBL" id="CP000733">
    <property type="protein sequence ID" value="ABS77833.1"/>
    <property type="molecule type" value="Genomic_DNA"/>
</dbReference>
<proteinExistence type="predicted"/>
<dbReference type="AlphaFoldDB" id="A9KCL8"/>
<dbReference type="Pfam" id="PF13406">
    <property type="entry name" value="SLT_2"/>
    <property type="match status" value="1"/>
</dbReference>
<dbReference type="RefSeq" id="WP_011996937.1">
    <property type="nucleotide sequence ID" value="NC_009727.1"/>
</dbReference>
<dbReference type="Gene3D" id="1.10.8.350">
    <property type="entry name" value="Bacterial muramidase"/>
    <property type="match status" value="1"/>
</dbReference>
<dbReference type="FunFam" id="1.10.8.350:FF:000001">
    <property type="entry name" value="Lytic murein transglycosylase B"/>
    <property type="match status" value="1"/>
</dbReference>
<keyword evidence="2" id="KW-0378">Hydrolase</keyword>
<organism evidence="2 3">
    <name type="scientific">Coxiella burnetii (strain Dugway 5J108-111)</name>
    <dbReference type="NCBI Taxonomy" id="434922"/>
    <lineage>
        <taxon>Bacteria</taxon>
        <taxon>Pseudomonadati</taxon>
        <taxon>Pseudomonadota</taxon>
        <taxon>Gammaproteobacteria</taxon>
        <taxon>Legionellales</taxon>
        <taxon>Coxiellaceae</taxon>
        <taxon>Coxiella</taxon>
    </lineage>
</organism>
<dbReference type="PANTHER" id="PTHR30163:SF8">
    <property type="entry name" value="LYTIC MUREIN TRANSGLYCOSYLASE"/>
    <property type="match status" value="1"/>
</dbReference>